<gene>
    <name evidence="1" type="ORF">CLG94_03605</name>
</gene>
<dbReference type="AlphaFoldDB" id="A0A2T4TZB3"/>
<dbReference type="EMBL" id="NVQC01000015">
    <property type="protein sequence ID" value="PTL36456.1"/>
    <property type="molecule type" value="Genomic_DNA"/>
</dbReference>
<reference evidence="1 2" key="1">
    <citation type="submission" date="2017-09" db="EMBL/GenBank/DDBJ databases">
        <title>Bloom of a denitrifying methanotroph, Candidatus Methylomirabilis limnetica, in a deep stratified lake.</title>
        <authorList>
            <person name="Graf J.S."/>
            <person name="Marchant H.K."/>
            <person name="Tienken D."/>
            <person name="Hach P.F."/>
            <person name="Brand A."/>
            <person name="Schubert C.J."/>
            <person name="Kuypers M.M."/>
            <person name="Milucka J."/>
        </authorList>
    </citation>
    <scope>NUCLEOTIDE SEQUENCE [LARGE SCALE GENOMIC DNA]</scope>
    <source>
        <strain evidence="1 2">Zug</strain>
    </source>
</reference>
<evidence type="ECO:0000313" key="1">
    <source>
        <dbReference type="EMBL" id="PTL36456.1"/>
    </source>
</evidence>
<dbReference type="Proteomes" id="UP000241436">
    <property type="component" value="Unassembled WGS sequence"/>
</dbReference>
<comment type="caution">
    <text evidence="1">The sequence shown here is derived from an EMBL/GenBank/DDBJ whole genome shotgun (WGS) entry which is preliminary data.</text>
</comment>
<evidence type="ECO:0000313" key="2">
    <source>
        <dbReference type="Proteomes" id="UP000241436"/>
    </source>
</evidence>
<sequence length="297" mass="31782">MIETILIPVLLSAVVAFLVSRQSSKQTLEPNAQKVITTENLIITDGDATPRMLFRSGPDGPVAILNDENGENRLVFGVNDSTGPTISMYDAKGTLQAQMSQQEAGYKFTLHDAEGKLRGVFGVHAGGTSLQFAGPDGKLRTLIGMDQGTSGLKVFNEKGDLRAELGYDAKFGDLNGAFLSMFDGDQKPRLEMNVGITGPTIQLSDEDGKIAAGLKVVKTVPVFALFDSENRPDPAIGALAFAAVSKAVREGRDQSEVNTIFQQTVKEHSEEHKPDKSVFIIPGLVWSGQKTGEQGSA</sequence>
<organism evidence="1 2">
    <name type="scientific">Candidatus Methylomirabilis limnetica</name>
    <dbReference type="NCBI Taxonomy" id="2033718"/>
    <lineage>
        <taxon>Bacteria</taxon>
        <taxon>Candidatus Methylomirabilota</taxon>
        <taxon>Candidatus Methylomirabilia</taxon>
        <taxon>Candidatus Methylomirabilales</taxon>
        <taxon>Candidatus Methylomirabilaceae</taxon>
        <taxon>Candidatus Methylomirabilis</taxon>
    </lineage>
</organism>
<accession>A0A2T4TZB3</accession>
<keyword evidence="2" id="KW-1185">Reference proteome</keyword>
<proteinExistence type="predicted"/>
<dbReference type="RefSeq" id="WP_107561527.1">
    <property type="nucleotide sequence ID" value="NZ_NVQC01000015.1"/>
</dbReference>
<name>A0A2T4TZB3_9BACT</name>
<protein>
    <submittedName>
        <fullName evidence="1">Uncharacterized protein</fullName>
    </submittedName>
</protein>
<reference evidence="2" key="2">
    <citation type="journal article" date="2018" name="Environ. Microbiol.">
        <title>Bloom of a denitrifying methanotroph, 'Candidatus Methylomirabilis limnetica', in a deep stratified lake.</title>
        <authorList>
            <person name="Graf J.S."/>
            <person name="Mayr M.J."/>
            <person name="Marchant H.K."/>
            <person name="Tienken D."/>
            <person name="Hach P.F."/>
            <person name="Brand A."/>
            <person name="Schubert C.J."/>
            <person name="Kuypers M.M."/>
            <person name="Milucka J."/>
        </authorList>
    </citation>
    <scope>NUCLEOTIDE SEQUENCE [LARGE SCALE GENOMIC DNA]</scope>
    <source>
        <strain evidence="2">Zug</strain>
    </source>
</reference>